<dbReference type="RefSeq" id="WP_008483354.1">
    <property type="nucleotide sequence ID" value="NZ_AMRI01000005.1"/>
</dbReference>
<evidence type="ECO:0000313" key="4">
    <source>
        <dbReference type="EMBL" id="EKE76247.1"/>
    </source>
</evidence>
<feature type="signal peptide" evidence="2">
    <location>
        <begin position="1"/>
        <end position="24"/>
    </location>
</feature>
<proteinExistence type="predicted"/>
<dbReference type="SUPFAM" id="SSF56925">
    <property type="entry name" value="OMPA-like"/>
    <property type="match status" value="1"/>
</dbReference>
<dbReference type="OrthoDB" id="9805832at2"/>
<keyword evidence="5" id="KW-1185">Reference proteome</keyword>
<dbReference type="eggNOG" id="COG2885">
    <property type="taxonomic scope" value="Bacteria"/>
</dbReference>
<evidence type="ECO:0000313" key="5">
    <source>
        <dbReference type="Proteomes" id="UP000006755"/>
    </source>
</evidence>
<evidence type="ECO:0000256" key="1">
    <source>
        <dbReference type="ARBA" id="ARBA00022729"/>
    </source>
</evidence>
<dbReference type="InterPro" id="IPR011250">
    <property type="entry name" value="OMP/PagP_B-barrel"/>
</dbReference>
<dbReference type="Proteomes" id="UP000006755">
    <property type="component" value="Unassembled WGS sequence"/>
</dbReference>
<dbReference type="AlphaFoldDB" id="K2JP01"/>
<accession>K2JP01</accession>
<dbReference type="Pfam" id="PF13505">
    <property type="entry name" value="OMP_b-brl"/>
    <property type="match status" value="1"/>
</dbReference>
<evidence type="ECO:0000256" key="2">
    <source>
        <dbReference type="SAM" id="SignalP"/>
    </source>
</evidence>
<sequence>MKKQFCCTLASFLFLSTVSLDLHAEASHVSVMPTFIGADQDRGTDESGFGVRAIYGWKINERWDWEAQFFYNVLETDESDLTDFYQAGLGLDFRYNFTSDYGATPYLLVGLGAVHNDVVPNRDDDTSAFANLGGGLVFKEIANTRLQIRTEFRVLYDSFQEDYLDWQFGLGFEFPFR</sequence>
<evidence type="ECO:0000259" key="3">
    <source>
        <dbReference type="Pfam" id="PF13505"/>
    </source>
</evidence>
<reference evidence="4 5" key="1">
    <citation type="journal article" date="2012" name="J. Bacteriol.">
        <title>Genome Sequence of Gallaecimonas xiamenensis Type Strain 3-C-1.</title>
        <authorList>
            <person name="Lai Q."/>
            <person name="Wang L."/>
            <person name="Wang W."/>
            <person name="Shao Z."/>
        </authorList>
    </citation>
    <scope>NUCLEOTIDE SEQUENCE [LARGE SCALE GENOMIC DNA]</scope>
    <source>
        <strain evidence="4 5">3-C-1</strain>
    </source>
</reference>
<dbReference type="EMBL" id="AMRI01000005">
    <property type="protein sequence ID" value="EKE76247.1"/>
    <property type="molecule type" value="Genomic_DNA"/>
</dbReference>
<dbReference type="InterPro" id="IPR027385">
    <property type="entry name" value="Beta-barrel_OMP"/>
</dbReference>
<comment type="caution">
    <text evidence="4">The sequence shown here is derived from an EMBL/GenBank/DDBJ whole genome shotgun (WGS) entry which is preliminary data.</text>
</comment>
<dbReference type="Gene3D" id="2.40.160.20">
    <property type="match status" value="1"/>
</dbReference>
<feature type="domain" description="Outer membrane protein beta-barrel" evidence="3">
    <location>
        <begin position="12"/>
        <end position="174"/>
    </location>
</feature>
<keyword evidence="1 2" id="KW-0732">Signal</keyword>
<protein>
    <submittedName>
        <fullName evidence="4">OmpA family protein</fullName>
    </submittedName>
</protein>
<organism evidence="4 5">
    <name type="scientific">Gallaecimonas xiamenensis 3-C-1</name>
    <dbReference type="NCBI Taxonomy" id="745411"/>
    <lineage>
        <taxon>Bacteria</taxon>
        <taxon>Pseudomonadati</taxon>
        <taxon>Pseudomonadota</taxon>
        <taxon>Gammaproteobacteria</taxon>
        <taxon>Enterobacterales</taxon>
        <taxon>Gallaecimonadaceae</taxon>
        <taxon>Gallaecimonas</taxon>
    </lineage>
</organism>
<gene>
    <name evidence="4" type="ORF">B3C1_05045</name>
</gene>
<name>K2JP01_9GAMM</name>
<feature type="chain" id="PRO_5003859355" evidence="2">
    <location>
        <begin position="25"/>
        <end position="177"/>
    </location>
</feature>
<dbReference type="STRING" id="745411.B3C1_05045"/>